<dbReference type="Gene3D" id="3.90.780.10">
    <property type="entry name" value="5'-Nucleotidase, C-terminal domain"/>
    <property type="match status" value="2"/>
</dbReference>
<dbReference type="InterPro" id="IPR041823">
    <property type="entry name" value="YHR202W_N"/>
</dbReference>
<reference evidence="6" key="2">
    <citation type="journal article" date="2021" name="Mol. Plant Pathol.">
        <title>A 20-kb lineage-specific genomic region tames virulence in pathogenic amphidiploid Verticillium longisporum.</title>
        <authorList>
            <person name="Harting R."/>
            <person name="Starke J."/>
            <person name="Kusch H."/>
            <person name="Poggeler S."/>
            <person name="Maurus I."/>
            <person name="Schluter R."/>
            <person name="Landesfeind M."/>
            <person name="Bulla I."/>
            <person name="Nowrousian M."/>
            <person name="de Jonge R."/>
            <person name="Stahlhut G."/>
            <person name="Hoff K.J."/>
            <person name="Asshauer K.P."/>
            <person name="Thurmer A."/>
            <person name="Stanke M."/>
            <person name="Daniel R."/>
            <person name="Morgenstern B."/>
            <person name="Thomma B.P.H.J."/>
            <person name="Kronstad J.W."/>
            <person name="Braus-Stromeyer S.A."/>
            <person name="Braus G.H."/>
        </authorList>
    </citation>
    <scope>NUCLEOTIDE SEQUENCE</scope>
    <source>
        <strain evidence="6">Vl32</strain>
    </source>
</reference>
<dbReference type="EMBL" id="JAEMWZ010000063">
    <property type="protein sequence ID" value="KAG7139133.1"/>
    <property type="molecule type" value="Genomic_DNA"/>
</dbReference>
<feature type="compositionally biased region" description="Polar residues" evidence="1">
    <location>
        <begin position="489"/>
        <end position="505"/>
    </location>
</feature>
<dbReference type="SUPFAM" id="SSF55816">
    <property type="entry name" value="5'-nucleotidase (syn. UDP-sugar hydrolase), C-terminal domain"/>
    <property type="match status" value="1"/>
</dbReference>
<sequence>MPLSRIVLASALCSVAQAAQPGAVQPVAAPMRDLTWGKLNFLHTTDTHGWLGGHLQEPQYSADWGDYVSFAEHMRRQADDKGVDLLLVDTGDRVEGNGLYDASSPQGLFTYDIFREQSVDLLCTGNHELYQAPTADREHAITVPNFKHNYIASNLDYLDDKTGTQVPQAQRYRKFTTKNQGLNVIAFGFIFDFTMNANNTVVQPVEDTVKEAWFQKVLREEKPDAFVVIGHVGLRMPEFKAIFKAIRAQSWFTPILFFGGHAHVRDALRFDANSYALASGRYMETIGWASVDEIKNRDEAADDTVSTAASIKYSRSYIDNNLYGLHHHTGLNSTTFPTKRGKHVSSMIDRARTSLKLDHQFGCAPRDLWMSRAEYPSNSSLYTWLETEVLPDVIKKPHDDKPRLAIINTGTMRFDIFEGPFTQDSTYIVSPFISKFRLVRNVPYAVARKVITLLNTGDHIFEAALDTRLLNLPEAMAAKDLSVDHDAPSSPQFDLQGSDNQQQPLSDRPALIGGYTTKDGLGSDGDDTEHTPLKFYAQPNCVQAEVGFPADGSEPETVDVVFLDFIQQWIIMALKFSGGEYSDRDVDKWDDETLTFKMAKWIGEHWKGEC</sequence>
<dbReference type="InterPro" id="IPR014485">
    <property type="entry name" value="Pesterase_C1039"/>
</dbReference>
<dbReference type="PANTHER" id="PTHR11575">
    <property type="entry name" value="5'-NUCLEOTIDASE-RELATED"/>
    <property type="match status" value="1"/>
</dbReference>
<dbReference type="InterPro" id="IPR029052">
    <property type="entry name" value="Metallo-depent_PP-like"/>
</dbReference>
<organism evidence="5 7">
    <name type="scientific">Verticillium longisporum</name>
    <name type="common">Verticillium dahliae var. longisporum</name>
    <dbReference type="NCBI Taxonomy" id="100787"/>
    <lineage>
        <taxon>Eukaryota</taxon>
        <taxon>Fungi</taxon>
        <taxon>Dikarya</taxon>
        <taxon>Ascomycota</taxon>
        <taxon>Pezizomycotina</taxon>
        <taxon>Sordariomycetes</taxon>
        <taxon>Hypocreomycetidae</taxon>
        <taxon>Glomerellales</taxon>
        <taxon>Plectosphaerellaceae</taxon>
        <taxon>Verticillium</taxon>
    </lineage>
</organism>
<dbReference type="PIRSF" id="PIRSF017316">
    <property type="entry name" value="Pesterase_C1039"/>
    <property type="match status" value="1"/>
</dbReference>
<dbReference type="FunFam" id="3.60.21.10:FF:000043">
    <property type="entry name" value="Ser/Thr protein phosphatase family"/>
    <property type="match status" value="1"/>
</dbReference>
<dbReference type="OrthoDB" id="7722975at2759"/>
<dbReference type="GO" id="GO:0005829">
    <property type="term" value="C:cytosol"/>
    <property type="evidence" value="ECO:0007669"/>
    <property type="project" value="TreeGrafter"/>
</dbReference>
<dbReference type="Proteomes" id="UP000044602">
    <property type="component" value="Unassembled WGS sequence"/>
</dbReference>
<name>A0A0G4LIR8_VERLO</name>
<dbReference type="Gene3D" id="3.60.21.10">
    <property type="match status" value="1"/>
</dbReference>
<feature type="region of interest" description="Disordered" evidence="1">
    <location>
        <begin position="483"/>
        <end position="510"/>
    </location>
</feature>
<evidence type="ECO:0000259" key="3">
    <source>
        <dbReference type="Pfam" id="PF00149"/>
    </source>
</evidence>
<evidence type="ECO:0000313" key="6">
    <source>
        <dbReference type="EMBL" id="KAG7139133.1"/>
    </source>
</evidence>
<reference evidence="5 7" key="1">
    <citation type="submission" date="2015-05" db="EMBL/GenBank/DDBJ databases">
        <authorList>
            <person name="Wang D.B."/>
            <person name="Wang M."/>
        </authorList>
    </citation>
    <scope>NUCLEOTIDE SEQUENCE [LARGE SCALE GENOMIC DNA]</scope>
    <source>
        <strain evidence="5">VL1</strain>
    </source>
</reference>
<protein>
    <submittedName>
        <fullName evidence="6">Secreted protein like</fullName>
    </submittedName>
</protein>
<feature type="domain" description="Calcineurin-like phosphoesterase" evidence="3">
    <location>
        <begin position="40"/>
        <end position="264"/>
    </location>
</feature>
<dbReference type="GO" id="GO:0016787">
    <property type="term" value="F:hydrolase activity"/>
    <property type="evidence" value="ECO:0007669"/>
    <property type="project" value="InterPro"/>
</dbReference>
<feature type="domain" description="Putative 5'-nucleotidase C-terminal" evidence="4">
    <location>
        <begin position="367"/>
        <end position="571"/>
    </location>
</feature>
<dbReference type="PANTHER" id="PTHR11575:SF43">
    <property type="entry name" value="SER_THR PROTEIN PHOSPHATASE FAMILY (AFU_ORTHOLOGUE AFUA_3G04160)"/>
    <property type="match status" value="1"/>
</dbReference>
<feature type="signal peptide" evidence="2">
    <location>
        <begin position="1"/>
        <end position="18"/>
    </location>
</feature>
<accession>A0A0G4LIR8</accession>
<dbReference type="SUPFAM" id="SSF56300">
    <property type="entry name" value="Metallo-dependent phosphatases"/>
    <property type="match status" value="1"/>
</dbReference>
<keyword evidence="2" id="KW-0732">Signal</keyword>
<evidence type="ECO:0000256" key="2">
    <source>
        <dbReference type="SAM" id="SignalP"/>
    </source>
</evidence>
<dbReference type="InterPro" id="IPR006179">
    <property type="entry name" value="5_nucleotidase/apyrase"/>
</dbReference>
<dbReference type="GO" id="GO:0009166">
    <property type="term" value="P:nucleotide catabolic process"/>
    <property type="evidence" value="ECO:0007669"/>
    <property type="project" value="InterPro"/>
</dbReference>
<dbReference type="InterPro" id="IPR036907">
    <property type="entry name" value="5'-Nucleotdase_C_sf"/>
</dbReference>
<evidence type="ECO:0000313" key="7">
    <source>
        <dbReference type="Proteomes" id="UP000044602"/>
    </source>
</evidence>
<evidence type="ECO:0000256" key="1">
    <source>
        <dbReference type="SAM" id="MobiDB-lite"/>
    </source>
</evidence>
<dbReference type="Pfam" id="PF00149">
    <property type="entry name" value="Metallophos"/>
    <property type="match status" value="1"/>
</dbReference>
<evidence type="ECO:0000259" key="4">
    <source>
        <dbReference type="Pfam" id="PF21953"/>
    </source>
</evidence>
<dbReference type="AlphaFoldDB" id="A0A0G4LIR8"/>
<dbReference type="STRING" id="100787.A0A0G4LIR8"/>
<proteinExistence type="predicted"/>
<gene>
    <name evidence="5" type="ORF">BN1708_003508</name>
    <name evidence="6" type="ORF">HYQ45_003805</name>
</gene>
<feature type="chain" id="PRO_5044365796" evidence="2">
    <location>
        <begin position="19"/>
        <end position="610"/>
    </location>
</feature>
<dbReference type="Proteomes" id="UP000689129">
    <property type="component" value="Unassembled WGS sequence"/>
</dbReference>
<dbReference type="CDD" id="cd07407">
    <property type="entry name" value="MPP_YHR202W_N"/>
    <property type="match status" value="1"/>
</dbReference>
<keyword evidence="7" id="KW-1185">Reference proteome</keyword>
<evidence type="ECO:0000313" key="5">
    <source>
        <dbReference type="EMBL" id="CRK21927.1"/>
    </source>
</evidence>
<dbReference type="EMBL" id="CVQH01013335">
    <property type="protein sequence ID" value="CRK21927.1"/>
    <property type="molecule type" value="Genomic_DNA"/>
</dbReference>
<dbReference type="InterPro" id="IPR053828">
    <property type="entry name" value="Nucleosidase_C"/>
</dbReference>
<dbReference type="InterPro" id="IPR004843">
    <property type="entry name" value="Calcineurin-like_PHP"/>
</dbReference>
<dbReference type="Pfam" id="PF21953">
    <property type="entry name" value="NadN_nucleosid_C"/>
    <property type="match status" value="1"/>
</dbReference>
<dbReference type="GO" id="GO:0005576">
    <property type="term" value="C:extracellular region"/>
    <property type="evidence" value="ECO:0007669"/>
    <property type="project" value="UniProtKB-ARBA"/>
</dbReference>